<dbReference type="InterPro" id="IPR012454">
    <property type="entry name" value="DUF1659"/>
</dbReference>
<evidence type="ECO:0000313" key="2">
    <source>
        <dbReference type="EMBL" id="GEN86930.1"/>
    </source>
</evidence>
<dbReference type="OrthoDB" id="48766at2"/>
<dbReference type="RefSeq" id="WP_147209961.1">
    <property type="nucleotide sequence ID" value="NZ_BJYM01000006.1"/>
</dbReference>
<name>A0A511ZHK9_9BACI</name>
<dbReference type="STRING" id="582851.GCA_900162665_00774"/>
<dbReference type="EMBL" id="BJYM01000006">
    <property type="protein sequence ID" value="GEN86930.1"/>
    <property type="molecule type" value="Genomic_DNA"/>
</dbReference>
<reference evidence="2 3" key="1">
    <citation type="submission" date="2019-07" db="EMBL/GenBank/DDBJ databases">
        <title>Whole genome shotgun sequence of Oceanobacillus sojae NBRC 105379.</title>
        <authorList>
            <person name="Hosoyama A."/>
            <person name="Uohara A."/>
            <person name="Ohji S."/>
            <person name="Ichikawa N."/>
        </authorList>
    </citation>
    <scope>NUCLEOTIDE SEQUENCE [LARGE SCALE GENOMIC DNA]</scope>
    <source>
        <strain evidence="2 3">NBRC 105379</strain>
    </source>
</reference>
<comment type="caution">
    <text evidence="2">The sequence shown here is derived from an EMBL/GenBank/DDBJ whole genome shotgun (WGS) entry which is preliminary data.</text>
</comment>
<gene>
    <name evidence="2" type="ORF">OSO01_16690</name>
</gene>
<organism evidence="2 3">
    <name type="scientific">Oceanobacillus sojae</name>
    <dbReference type="NCBI Taxonomy" id="582851"/>
    <lineage>
        <taxon>Bacteria</taxon>
        <taxon>Bacillati</taxon>
        <taxon>Bacillota</taxon>
        <taxon>Bacilli</taxon>
        <taxon>Bacillales</taxon>
        <taxon>Bacillaceae</taxon>
        <taxon>Oceanobacillus</taxon>
    </lineage>
</organism>
<sequence>MAVAQLTESVLQLTLNEGFDPISGEFILKQKRFNNVKPEATPEQLYETANAFASVQQHELYGVSRRDVSEIHEDEA</sequence>
<protein>
    <recommendedName>
        <fullName evidence="1">DUF1659 domain-containing protein</fullName>
    </recommendedName>
</protein>
<dbReference type="AlphaFoldDB" id="A0A511ZHK9"/>
<feature type="domain" description="DUF1659" evidence="1">
    <location>
        <begin position="2"/>
        <end position="73"/>
    </location>
</feature>
<evidence type="ECO:0000259" key="1">
    <source>
        <dbReference type="Pfam" id="PF07872"/>
    </source>
</evidence>
<keyword evidence="3" id="KW-1185">Reference proteome</keyword>
<evidence type="ECO:0000313" key="3">
    <source>
        <dbReference type="Proteomes" id="UP000321558"/>
    </source>
</evidence>
<proteinExistence type="predicted"/>
<accession>A0A511ZHK9</accession>
<dbReference type="Pfam" id="PF07872">
    <property type="entry name" value="DUF1659"/>
    <property type="match status" value="1"/>
</dbReference>
<dbReference type="Proteomes" id="UP000321558">
    <property type="component" value="Unassembled WGS sequence"/>
</dbReference>